<evidence type="ECO:0008006" key="5">
    <source>
        <dbReference type="Google" id="ProtNLM"/>
    </source>
</evidence>
<keyword evidence="2" id="KW-0732">Signal</keyword>
<dbReference type="STRING" id="1489064.WH96_10805"/>
<accession>A0A0H2MJM3</accession>
<evidence type="ECO:0000256" key="1">
    <source>
        <dbReference type="SAM" id="MobiDB-lite"/>
    </source>
</evidence>
<feature type="compositionally biased region" description="Low complexity" evidence="1">
    <location>
        <begin position="24"/>
        <end position="40"/>
    </location>
</feature>
<name>A0A0H2MJM3_9PROT</name>
<feature type="signal peptide" evidence="2">
    <location>
        <begin position="1"/>
        <end position="24"/>
    </location>
</feature>
<dbReference type="AlphaFoldDB" id="A0A0H2MJM3"/>
<dbReference type="Proteomes" id="UP000035444">
    <property type="component" value="Unassembled WGS sequence"/>
</dbReference>
<dbReference type="Gene3D" id="2.40.10.10">
    <property type="entry name" value="Trypsin-like serine proteases"/>
    <property type="match status" value="1"/>
</dbReference>
<dbReference type="OrthoDB" id="267336at2"/>
<evidence type="ECO:0000256" key="2">
    <source>
        <dbReference type="SAM" id="SignalP"/>
    </source>
</evidence>
<keyword evidence="4" id="KW-1185">Reference proteome</keyword>
<feature type="region of interest" description="Disordered" evidence="1">
    <location>
        <begin position="24"/>
        <end position="45"/>
    </location>
</feature>
<organism evidence="3 4">
    <name type="scientific">Kiloniella spongiae</name>
    <dbReference type="NCBI Taxonomy" id="1489064"/>
    <lineage>
        <taxon>Bacteria</taxon>
        <taxon>Pseudomonadati</taxon>
        <taxon>Pseudomonadota</taxon>
        <taxon>Alphaproteobacteria</taxon>
        <taxon>Rhodospirillales</taxon>
        <taxon>Kiloniellaceae</taxon>
        <taxon>Kiloniella</taxon>
    </lineage>
</organism>
<protein>
    <recommendedName>
        <fullName evidence="5">Peptidase S1 domain-containing protein</fullName>
    </recommendedName>
</protein>
<comment type="caution">
    <text evidence="3">The sequence shown here is derived from an EMBL/GenBank/DDBJ whole genome shotgun (WGS) entry which is preliminary data.</text>
</comment>
<feature type="chain" id="PRO_5002597581" description="Peptidase S1 domain-containing protein" evidence="2">
    <location>
        <begin position="25"/>
        <end position="321"/>
    </location>
</feature>
<dbReference type="PROSITE" id="PS51257">
    <property type="entry name" value="PROKAR_LIPOPROTEIN"/>
    <property type="match status" value="1"/>
</dbReference>
<dbReference type="InterPro" id="IPR043504">
    <property type="entry name" value="Peptidase_S1_PA_chymotrypsin"/>
</dbReference>
<evidence type="ECO:0000313" key="3">
    <source>
        <dbReference type="EMBL" id="KLN60927.1"/>
    </source>
</evidence>
<dbReference type="EMBL" id="LAQL01000006">
    <property type="protein sequence ID" value="KLN60927.1"/>
    <property type="molecule type" value="Genomic_DNA"/>
</dbReference>
<gene>
    <name evidence="3" type="ORF">WH96_10805</name>
</gene>
<dbReference type="SUPFAM" id="SSF50494">
    <property type="entry name" value="Trypsin-like serine proteases"/>
    <property type="match status" value="1"/>
</dbReference>
<dbReference type="InterPro" id="IPR009003">
    <property type="entry name" value="Peptidase_S1_PA"/>
</dbReference>
<proteinExistence type="predicted"/>
<dbReference type="RefSeq" id="WP_047764138.1">
    <property type="nucleotide sequence ID" value="NZ_LAQL01000006.1"/>
</dbReference>
<reference evidence="3 4" key="1">
    <citation type="submission" date="2015-03" db="EMBL/GenBank/DDBJ databases">
        <title>Genome Sequence of Kiloniella spongiae MEBiC09566, isolated from a marine sponge.</title>
        <authorList>
            <person name="Shao Z."/>
            <person name="Wang L."/>
            <person name="Li X."/>
        </authorList>
    </citation>
    <scope>NUCLEOTIDE SEQUENCE [LARGE SCALE GENOMIC DNA]</scope>
    <source>
        <strain evidence="3 4">MEBiC09566</strain>
    </source>
</reference>
<evidence type="ECO:0000313" key="4">
    <source>
        <dbReference type="Proteomes" id="UP000035444"/>
    </source>
</evidence>
<sequence>MISSKIYALLIATVVLLTGCSAQQKPATTQPSSSTASPETTRQENPSFLAGKKFALLEAREYPWSTLGRLNVAGRHFCNGTMVGARKLLAPASCLYDLVEGRWFQPRELVFVAGYQRDDSTIASAIESYQIAQGFTPEKKSLKSLLNNWALIRLTNPLGDYTGWAGVTNQTGQDDLLIEAGYRRGREHVQALFPFCNYYANRTTLCPARHAGPINRFLLTPQGLVLAPSNVIADQTYQSWNLSPQPVAPQKTHYVSPYAQNSVQRLLVDLKYLEKNMPGAGKALLQAQQGLGITQTGQADSVTLYHLLKRLNALYNGKPVS</sequence>